<protein>
    <submittedName>
        <fullName evidence="7">Protein RNA-directed DNA methylation 3</fullName>
    </submittedName>
</protein>
<feature type="compositionally biased region" description="Low complexity" evidence="4">
    <location>
        <begin position="549"/>
        <end position="562"/>
    </location>
</feature>
<feature type="compositionally biased region" description="Polar residues" evidence="4">
    <location>
        <begin position="894"/>
        <end position="910"/>
    </location>
</feature>
<feature type="compositionally biased region" description="Polar residues" evidence="4">
    <location>
        <begin position="1178"/>
        <end position="1195"/>
    </location>
</feature>
<feature type="compositionally biased region" description="Gly residues" evidence="4">
    <location>
        <begin position="983"/>
        <end position="997"/>
    </location>
</feature>
<dbReference type="CDD" id="cd09888">
    <property type="entry name" value="NGN_Euk"/>
    <property type="match status" value="1"/>
</dbReference>
<feature type="compositionally biased region" description="Basic and acidic residues" evidence="4">
    <location>
        <begin position="1165"/>
        <end position="1177"/>
    </location>
</feature>
<feature type="compositionally biased region" description="Polar residues" evidence="4">
    <location>
        <begin position="1151"/>
        <end position="1164"/>
    </location>
</feature>
<feature type="compositionally biased region" description="Low complexity" evidence="4">
    <location>
        <begin position="1219"/>
        <end position="1235"/>
    </location>
</feature>
<dbReference type="Pfam" id="PF23291">
    <property type="entry name" value="KOW4_SPT5"/>
    <property type="match status" value="1"/>
</dbReference>
<feature type="compositionally biased region" description="Polar residues" evidence="4">
    <location>
        <begin position="1551"/>
        <end position="1573"/>
    </location>
</feature>
<dbReference type="GO" id="GO:0006368">
    <property type="term" value="P:transcription elongation by RNA polymerase II"/>
    <property type="evidence" value="ECO:0007669"/>
    <property type="project" value="TreeGrafter"/>
</dbReference>
<dbReference type="InterPro" id="IPR005100">
    <property type="entry name" value="NGN-domain"/>
</dbReference>
<feature type="region of interest" description="Disordered" evidence="4">
    <location>
        <begin position="671"/>
        <end position="731"/>
    </location>
</feature>
<evidence type="ECO:0000256" key="2">
    <source>
        <dbReference type="ARBA" id="ARBA00023163"/>
    </source>
</evidence>
<feature type="region of interest" description="Disordered" evidence="4">
    <location>
        <begin position="743"/>
        <end position="1282"/>
    </location>
</feature>
<reference evidence="7" key="2">
    <citation type="journal article" date="2024" name="Plant">
        <title>Genomic evolution and insights into agronomic trait innovations of Sesamum species.</title>
        <authorList>
            <person name="Miao H."/>
            <person name="Wang L."/>
            <person name="Qu L."/>
            <person name="Liu H."/>
            <person name="Sun Y."/>
            <person name="Le M."/>
            <person name="Wang Q."/>
            <person name="Wei S."/>
            <person name="Zheng Y."/>
            <person name="Lin W."/>
            <person name="Duan Y."/>
            <person name="Cao H."/>
            <person name="Xiong S."/>
            <person name="Wang X."/>
            <person name="Wei L."/>
            <person name="Li C."/>
            <person name="Ma Q."/>
            <person name="Ju M."/>
            <person name="Zhao R."/>
            <person name="Li G."/>
            <person name="Mu C."/>
            <person name="Tian Q."/>
            <person name="Mei H."/>
            <person name="Zhang T."/>
            <person name="Gao T."/>
            <person name="Zhang H."/>
        </authorList>
    </citation>
    <scope>NUCLEOTIDE SEQUENCE</scope>
    <source>
        <strain evidence="7">KEN8</strain>
    </source>
</reference>
<feature type="region of interest" description="Disordered" evidence="4">
    <location>
        <begin position="1"/>
        <end position="89"/>
    </location>
</feature>
<evidence type="ECO:0000259" key="5">
    <source>
        <dbReference type="SMART" id="SM00738"/>
    </source>
</evidence>
<feature type="compositionally biased region" description="Polar residues" evidence="4">
    <location>
        <begin position="1262"/>
        <end position="1279"/>
    </location>
</feature>
<dbReference type="CDD" id="cd06081">
    <property type="entry name" value="KOW_Spt5_1"/>
    <property type="match status" value="1"/>
</dbReference>
<dbReference type="Gene3D" id="2.30.30.30">
    <property type="match status" value="2"/>
</dbReference>
<feature type="region of interest" description="Disordered" evidence="4">
    <location>
        <begin position="1452"/>
        <end position="1653"/>
    </location>
</feature>
<dbReference type="InterPro" id="IPR039659">
    <property type="entry name" value="SPT5"/>
</dbReference>
<feature type="compositionally biased region" description="Polar residues" evidence="4">
    <location>
        <begin position="819"/>
        <end position="851"/>
    </location>
</feature>
<feature type="compositionally biased region" description="Basic and acidic residues" evidence="4">
    <location>
        <begin position="963"/>
        <end position="974"/>
    </location>
</feature>
<evidence type="ECO:0000256" key="4">
    <source>
        <dbReference type="SAM" id="MobiDB-lite"/>
    </source>
</evidence>
<feature type="compositionally biased region" description="Basic and acidic residues" evidence="4">
    <location>
        <begin position="1250"/>
        <end position="1261"/>
    </location>
</feature>
<dbReference type="InterPro" id="IPR036735">
    <property type="entry name" value="NGN_dom_sf"/>
</dbReference>
<feature type="compositionally biased region" description="Basic and acidic residues" evidence="4">
    <location>
        <begin position="768"/>
        <end position="779"/>
    </location>
</feature>
<comment type="caution">
    <text evidence="7">The sequence shown here is derived from an EMBL/GenBank/DDBJ whole genome shotgun (WGS) entry which is preliminary data.</text>
</comment>
<evidence type="ECO:0000256" key="3">
    <source>
        <dbReference type="ARBA" id="ARBA00023242"/>
    </source>
</evidence>
<feature type="domain" description="NusG-like N-terminal" evidence="5">
    <location>
        <begin position="140"/>
        <end position="229"/>
    </location>
</feature>
<dbReference type="FunFam" id="2.30.30.30:FF:000053">
    <property type="entry name" value="Protein RNA-directed DNA methylation 3"/>
    <property type="match status" value="1"/>
</dbReference>
<keyword evidence="2" id="KW-0804">Transcription</keyword>
<feature type="region of interest" description="Disordered" evidence="4">
    <location>
        <begin position="384"/>
        <end position="407"/>
    </location>
</feature>
<feature type="compositionally biased region" description="Low complexity" evidence="4">
    <location>
        <begin position="1140"/>
        <end position="1150"/>
    </location>
</feature>
<dbReference type="InterPro" id="IPR005824">
    <property type="entry name" value="KOW"/>
</dbReference>
<name>A0AAW2KU85_9LAMI</name>
<dbReference type="InterPro" id="IPR041978">
    <property type="entry name" value="KOW_Spt5_5"/>
</dbReference>
<dbReference type="SMART" id="SM00739">
    <property type="entry name" value="KOW"/>
    <property type="match status" value="3"/>
</dbReference>
<dbReference type="GO" id="GO:0006357">
    <property type="term" value="P:regulation of transcription by RNA polymerase II"/>
    <property type="evidence" value="ECO:0007669"/>
    <property type="project" value="InterPro"/>
</dbReference>
<dbReference type="GO" id="GO:0003729">
    <property type="term" value="F:mRNA binding"/>
    <property type="evidence" value="ECO:0007669"/>
    <property type="project" value="TreeGrafter"/>
</dbReference>
<proteinExistence type="predicted"/>
<dbReference type="InterPro" id="IPR039385">
    <property type="entry name" value="NGN_Euk"/>
</dbReference>
<feature type="compositionally biased region" description="Polar residues" evidence="4">
    <location>
        <begin position="1236"/>
        <end position="1249"/>
    </location>
</feature>
<feature type="region of interest" description="Disordered" evidence="4">
    <location>
        <begin position="536"/>
        <end position="577"/>
    </location>
</feature>
<dbReference type="CDD" id="cd06084">
    <property type="entry name" value="KOW_Spt5_4"/>
    <property type="match status" value="1"/>
</dbReference>
<dbReference type="InterPro" id="IPR041977">
    <property type="entry name" value="KOW_Spt5_4"/>
</dbReference>
<dbReference type="EMBL" id="JACGWM010000184">
    <property type="protein sequence ID" value="KAL0310460.1"/>
    <property type="molecule type" value="Genomic_DNA"/>
</dbReference>
<feature type="domain" description="KOW" evidence="6">
    <location>
        <begin position="234"/>
        <end position="261"/>
    </location>
</feature>
<feature type="compositionally biased region" description="Polar residues" evidence="4">
    <location>
        <begin position="715"/>
        <end position="731"/>
    </location>
</feature>
<dbReference type="Pfam" id="PF23037">
    <property type="entry name" value="KOWx_SPT5"/>
    <property type="match status" value="1"/>
</dbReference>
<feature type="compositionally biased region" description="Basic and acidic residues" evidence="4">
    <location>
        <begin position="696"/>
        <end position="712"/>
    </location>
</feature>
<dbReference type="InterPro" id="IPR006645">
    <property type="entry name" value="NGN-like_dom"/>
</dbReference>
<feature type="compositionally biased region" description="Low complexity" evidence="4">
    <location>
        <begin position="940"/>
        <end position="950"/>
    </location>
</feature>
<accession>A0AAW2KU85</accession>
<feature type="compositionally biased region" description="Basic and acidic residues" evidence="4">
    <location>
        <begin position="1"/>
        <end position="11"/>
    </location>
</feature>
<dbReference type="GO" id="GO:0032784">
    <property type="term" value="P:regulation of DNA-templated transcription elongation"/>
    <property type="evidence" value="ECO:0007669"/>
    <property type="project" value="InterPro"/>
</dbReference>
<dbReference type="Gene3D" id="3.30.70.940">
    <property type="entry name" value="NusG, N-terminal domain"/>
    <property type="match status" value="1"/>
</dbReference>
<dbReference type="GO" id="GO:0032044">
    <property type="term" value="C:DSIF complex"/>
    <property type="evidence" value="ECO:0007669"/>
    <property type="project" value="TreeGrafter"/>
</dbReference>
<sequence>MVSAKGKEKVIDGVGKGKRKLNSGGDDDKTGRKRKNRGVLQFFEDAAYQVDEDEDSSDDSMFDDDFLDDEFGSEHGVSNEPGKVPDLPFIPKEEEMSEEELERMFEERYKPGAGFVTYAEDGDEHKKSVDRGIYVPSAKDSKIWKVKCMVGRERYSAFCLMQKYVDLEYLGTKLQIISACALDHVKGFIIIEAEKQNDIYEACKGLSTIYSSRVAAVPSNEISRLLSVRSKSSGISEGMWVRVKNGKYKGDLAQVVAVNDVRKKVTVKLVPRIDLKAMADKFGGGVTTKRTAIPAQRLISSSELEEFRPLIQFRRDRETNQMFEILDGMMLKDGYLYKKVSIDSLSLWGVMPTEDELLKFEPSKKDESTDVHWLSQLFGEKKKKEVQTVKKQDKGNGKSEGSSSASMGNNFEVHDLVFFGRKDFGVVIGSEKDDSVKVMKEGTEGPSVVTVKKNELKSASFDKKLFSVLDQHSNTLSVNDHVLVMDGPLKDRQGIVKKIYKGILFLCDESEQENNGYICVKAQLCEKVNLTGDASNEKCGEPGPSGFADLSSSPKSPLSPDKSLQERDNKSNFTRDDNGMFSVGQSLRIRVGPLKGYLCRVLAVRRSDVTVKLDSQQKILTVKSEHLSEVRGKNAITQSEESGSVKPFDFLGSQDGARDWMDGAALSTEGDKWNAGVSTERTSWSSFPSSNFSLPKESHSGDPVDDDAKKGAGDSSWQIKATPDQNSSWGAAAANQNMVSETGQLTGWGTSDGWGKPIETQQKNSGDTQKDDSWGRAAEKWSAGGDTSGSKAAWGQSGASSGKQTGGWANAGGDLDQPEASTWKNDSVAASKSKGGTWQGTAVADQTQRENWGNKKNDGGSEGGALSQVDVEAGGWTKSADKHDSQTKNWDTKGVSQDATGSVQTDSWSKLKSVEADCGPSWKMQDGKSWGKPDGGSSWGGESSWNTSGGKSAWGKQPDVDGDDKPKGWKDQNDHSGNTDGPGDQGFGGWKKGGMGNRDGQEVGWGRSRPFDAGRGSGGRRGRGEGRGGRGHYGRGRSFDQGQSTSWNKEDQYSEPGDARKNSSWGSDQVGGWGNSMSNEGSKKNDAWGKANASGKEEKSAWNQGCDANKDGDTGHGWGNANPNWGSKSGGWNISKGADSSNSSGWGKSSTANEQASAGSNGQDSWDKETKSNEDNKSSWNAATTSLDGNQSSDWSKGGNWGSLKASGEDSKSGGWNISKGTNSSNSSGWGKSSTANEQAGAATNSQDSWGKEKKPNEDNRSSWNAATTSLDGNQSSDWSKGGNWASRKLLRTVVGIRILQAMEKMGLVVRGRMKRMLMVVHQQDGVRVIGGKVKLEGIRTLLGVTKAIGTWETVLVRTPIKMTLLVMVEEVEAGEEAGEGEVIVVASEVEVGRIVVVLEVEVALAGGSLEVEEDLTGEVLVVEVDLKGRDFVVGVVLEAEDVAIGVTERDSENNLHQSWSTPKGDASQGGSWNRGDNDNNQHQGWSSSWNQPKGDASSSLNARAGGWNTANDSNKDAGQRDTGASGWGSSISSAMEVSTGWKKPEIGGCNNKSDWNQATAANNPGNQNTSGPTDMGKSKESCEVEGTADAWDKSAASPWEAPGNRNISENWKKPEISDGLQASASSKDEGPSDSWAKAATSSWGDGSGKSGW</sequence>
<dbReference type="Pfam" id="PF23290">
    <property type="entry name" value="KOW5_SPT5"/>
    <property type="match status" value="1"/>
</dbReference>
<dbReference type="SMART" id="SM00738">
    <property type="entry name" value="NGN"/>
    <property type="match status" value="1"/>
</dbReference>
<dbReference type="Pfam" id="PF23042">
    <property type="entry name" value="KOW1_SPT5"/>
    <property type="match status" value="1"/>
</dbReference>
<dbReference type="InterPro" id="IPR041973">
    <property type="entry name" value="KOW_Spt5_1"/>
</dbReference>
<feature type="compositionally biased region" description="Polar residues" evidence="4">
    <location>
        <begin position="1121"/>
        <end position="1132"/>
    </location>
</feature>
<feature type="compositionally biased region" description="Low complexity" evidence="4">
    <location>
        <begin position="1524"/>
        <end position="1535"/>
    </location>
</feature>
<feature type="compositionally biased region" description="Basic and acidic residues" evidence="4">
    <location>
        <begin position="563"/>
        <end position="577"/>
    </location>
</feature>
<dbReference type="InterPro" id="IPR057936">
    <property type="entry name" value="KOWx_Spt5"/>
</dbReference>
<feature type="domain" description="KOW" evidence="6">
    <location>
        <begin position="580"/>
        <end position="607"/>
    </location>
</feature>
<reference evidence="7" key="1">
    <citation type="submission" date="2020-06" db="EMBL/GenBank/DDBJ databases">
        <authorList>
            <person name="Li T."/>
            <person name="Hu X."/>
            <person name="Zhang T."/>
            <person name="Song X."/>
            <person name="Zhang H."/>
            <person name="Dai N."/>
            <person name="Sheng W."/>
            <person name="Hou X."/>
            <person name="Wei L."/>
        </authorList>
    </citation>
    <scope>NUCLEOTIDE SEQUENCE</scope>
    <source>
        <strain evidence="7">KEN8</strain>
        <tissue evidence="7">Leaf</tissue>
    </source>
</reference>
<feature type="compositionally biased region" description="Acidic residues" evidence="4">
    <location>
        <begin position="50"/>
        <end position="71"/>
    </location>
</feature>
<keyword evidence="3" id="KW-0539">Nucleus</keyword>
<evidence type="ECO:0000313" key="7">
    <source>
        <dbReference type="EMBL" id="KAL0310460.1"/>
    </source>
</evidence>
<gene>
    <name evidence="7" type="ORF">Scaly_2925800</name>
</gene>
<evidence type="ECO:0000256" key="1">
    <source>
        <dbReference type="ARBA" id="ARBA00004123"/>
    </source>
</evidence>
<organism evidence="7">
    <name type="scientific">Sesamum calycinum</name>
    <dbReference type="NCBI Taxonomy" id="2727403"/>
    <lineage>
        <taxon>Eukaryota</taxon>
        <taxon>Viridiplantae</taxon>
        <taxon>Streptophyta</taxon>
        <taxon>Embryophyta</taxon>
        <taxon>Tracheophyta</taxon>
        <taxon>Spermatophyta</taxon>
        <taxon>Magnoliopsida</taxon>
        <taxon>eudicotyledons</taxon>
        <taxon>Gunneridae</taxon>
        <taxon>Pentapetalae</taxon>
        <taxon>asterids</taxon>
        <taxon>lamiids</taxon>
        <taxon>Lamiales</taxon>
        <taxon>Pedaliaceae</taxon>
        <taxon>Sesamum</taxon>
    </lineage>
</organism>
<feature type="compositionally biased region" description="Low complexity" evidence="4">
    <location>
        <begin position="683"/>
        <end position="693"/>
    </location>
</feature>
<dbReference type="PANTHER" id="PTHR11125">
    <property type="entry name" value="SUPPRESSOR OF TY 5"/>
    <property type="match status" value="1"/>
</dbReference>
<feature type="compositionally biased region" description="Basic and acidic residues" evidence="4">
    <location>
        <begin position="1048"/>
        <end position="1061"/>
    </location>
</feature>
<feature type="compositionally biased region" description="Polar residues" evidence="4">
    <location>
        <begin position="1479"/>
        <end position="1502"/>
    </location>
</feature>
<dbReference type="PANTHER" id="PTHR11125:SF8">
    <property type="entry name" value="PROTEIN RNA-DIRECTED DNA METHYLATION 3"/>
    <property type="match status" value="1"/>
</dbReference>
<comment type="subcellular location">
    <subcellularLocation>
        <location evidence="1">Nucleus</location>
    </subcellularLocation>
</comment>
<dbReference type="InterPro" id="IPR014722">
    <property type="entry name" value="Rib_uL2_dom2"/>
</dbReference>
<dbReference type="Pfam" id="PF03439">
    <property type="entry name" value="Spt5-NGN"/>
    <property type="match status" value="1"/>
</dbReference>
<feature type="domain" description="KOW" evidence="6">
    <location>
        <begin position="475"/>
        <end position="502"/>
    </location>
</feature>
<feature type="compositionally biased region" description="Basic and acidic residues" evidence="4">
    <location>
        <begin position="384"/>
        <end position="397"/>
    </location>
</feature>
<evidence type="ECO:0000259" key="6">
    <source>
        <dbReference type="SMART" id="SM00739"/>
    </source>
</evidence>